<dbReference type="Gene3D" id="3.40.50.720">
    <property type="entry name" value="NAD(P)-binding Rossmann-like Domain"/>
    <property type="match status" value="1"/>
</dbReference>
<dbReference type="SUPFAM" id="SSF51735">
    <property type="entry name" value="NAD(P)-binding Rossmann-fold domains"/>
    <property type="match status" value="1"/>
</dbReference>
<dbReference type="OrthoDB" id="3763081at2"/>
<gene>
    <name evidence="2" type="ORF">F9B16_42575</name>
</gene>
<dbReference type="GO" id="GO:0004074">
    <property type="term" value="F:biliverdin reductase [NAD(P)H] activity"/>
    <property type="evidence" value="ECO:0007669"/>
    <property type="project" value="TreeGrafter"/>
</dbReference>
<dbReference type="InterPro" id="IPR051606">
    <property type="entry name" value="Polyketide_Oxido-like"/>
</dbReference>
<name>A0A6L3VET1_9ACTN</name>
<accession>A0A6L3VET1</accession>
<dbReference type="RefSeq" id="WP_151545950.1">
    <property type="nucleotide sequence ID" value="NZ_WBMR01000235.1"/>
</dbReference>
<evidence type="ECO:0000259" key="1">
    <source>
        <dbReference type="Pfam" id="PF13460"/>
    </source>
</evidence>
<keyword evidence="3" id="KW-1185">Reference proteome</keyword>
<evidence type="ECO:0000313" key="3">
    <source>
        <dbReference type="Proteomes" id="UP000483004"/>
    </source>
</evidence>
<dbReference type="AlphaFoldDB" id="A0A6L3VET1"/>
<feature type="domain" description="NAD(P)-binding" evidence="1">
    <location>
        <begin position="7"/>
        <end position="197"/>
    </location>
</feature>
<dbReference type="InterPro" id="IPR016040">
    <property type="entry name" value="NAD(P)-bd_dom"/>
</dbReference>
<sequence length="212" mass="22134">MRLTVFGATGGIGTRLVRLALDEGHEVTAVVRDPGRLPAGLRDRADVVRADVMDPAAIEGAVKGADAVVSAMGPRGLGPTTVCGDSSRSIIAAMRATGAGRFLMVSMGAISSEPGDDPLTRYVAKPLILGRILRHGIADMRVAEAQVRGSGLDWTIVRPPRLTNKEGRGRYRKAVDRSVTGGYSITRDDVAKALLDLTGDLASIGHVIAIAG</sequence>
<reference evidence="2 3" key="1">
    <citation type="submission" date="2019-09" db="EMBL/GenBank/DDBJ databases">
        <title>Actinomadura physcomitrii sp. nov., a novel actinomycete isolated from moss [Physcomitrium sphaericum (Ludw) Fuernr].</title>
        <authorList>
            <person name="Liu C."/>
            <person name="Zhuang X."/>
        </authorList>
    </citation>
    <scope>NUCLEOTIDE SEQUENCE [LARGE SCALE GENOMIC DNA]</scope>
    <source>
        <strain evidence="2 3">CYP1-1B</strain>
    </source>
</reference>
<evidence type="ECO:0000313" key="2">
    <source>
        <dbReference type="EMBL" id="KAB2363746.1"/>
    </source>
</evidence>
<dbReference type="GO" id="GO:0042602">
    <property type="term" value="F:riboflavin reductase (NADPH) activity"/>
    <property type="evidence" value="ECO:0007669"/>
    <property type="project" value="TreeGrafter"/>
</dbReference>
<dbReference type="InterPro" id="IPR036291">
    <property type="entry name" value="NAD(P)-bd_dom_sf"/>
</dbReference>
<dbReference type="PANTHER" id="PTHR43355:SF2">
    <property type="entry name" value="FLAVIN REDUCTASE (NADPH)"/>
    <property type="match status" value="1"/>
</dbReference>
<comment type="caution">
    <text evidence="2">The sequence shown here is derived from an EMBL/GenBank/DDBJ whole genome shotgun (WGS) entry which is preliminary data.</text>
</comment>
<organism evidence="2 3">
    <name type="scientific">Actinomadura montaniterrae</name>
    <dbReference type="NCBI Taxonomy" id="1803903"/>
    <lineage>
        <taxon>Bacteria</taxon>
        <taxon>Bacillati</taxon>
        <taxon>Actinomycetota</taxon>
        <taxon>Actinomycetes</taxon>
        <taxon>Streptosporangiales</taxon>
        <taxon>Thermomonosporaceae</taxon>
        <taxon>Actinomadura</taxon>
    </lineage>
</organism>
<proteinExistence type="predicted"/>
<dbReference type="PANTHER" id="PTHR43355">
    <property type="entry name" value="FLAVIN REDUCTASE (NADPH)"/>
    <property type="match status" value="1"/>
</dbReference>
<dbReference type="EMBL" id="WBMR01000235">
    <property type="protein sequence ID" value="KAB2363746.1"/>
    <property type="molecule type" value="Genomic_DNA"/>
</dbReference>
<dbReference type="Pfam" id="PF13460">
    <property type="entry name" value="NAD_binding_10"/>
    <property type="match status" value="1"/>
</dbReference>
<dbReference type="Proteomes" id="UP000483004">
    <property type="component" value="Unassembled WGS sequence"/>
</dbReference>
<protein>
    <submittedName>
        <fullName evidence="2">NAD(P)H-binding protein</fullName>
    </submittedName>
</protein>